<dbReference type="GO" id="GO:0005881">
    <property type="term" value="C:cytoplasmic microtubule"/>
    <property type="evidence" value="ECO:0007669"/>
    <property type="project" value="TreeGrafter"/>
</dbReference>
<evidence type="ECO:0000256" key="3">
    <source>
        <dbReference type="ARBA" id="ARBA00022692"/>
    </source>
</evidence>
<dbReference type="GO" id="GO:0005739">
    <property type="term" value="C:mitochondrion"/>
    <property type="evidence" value="ECO:0007669"/>
    <property type="project" value="TreeGrafter"/>
</dbReference>
<evidence type="ECO:0000256" key="1">
    <source>
        <dbReference type="ARBA" id="ARBA00004167"/>
    </source>
</evidence>
<dbReference type="GO" id="GO:0016020">
    <property type="term" value="C:membrane"/>
    <property type="evidence" value="ECO:0007669"/>
    <property type="project" value="UniProtKB-SubCell"/>
</dbReference>
<evidence type="ECO:0000256" key="2">
    <source>
        <dbReference type="ARBA" id="ARBA00022553"/>
    </source>
</evidence>
<keyword evidence="10" id="KW-1185">Reference proteome</keyword>
<feature type="region of interest" description="Disordered" evidence="8">
    <location>
        <begin position="333"/>
        <end position="373"/>
    </location>
</feature>
<feature type="coiled-coil region" evidence="7">
    <location>
        <begin position="106"/>
        <end position="133"/>
    </location>
</feature>
<comment type="subcellular location">
    <subcellularLocation>
        <location evidence="1">Membrane</location>
        <topology evidence="1">Single-pass membrane protein</topology>
    </subcellularLocation>
</comment>
<keyword evidence="2" id="KW-0597">Phosphoprotein</keyword>
<evidence type="ECO:0000256" key="7">
    <source>
        <dbReference type="SAM" id="Coils"/>
    </source>
</evidence>
<dbReference type="Proteomes" id="UP000694523">
    <property type="component" value="Unplaced"/>
</dbReference>
<keyword evidence="5 7" id="KW-0175">Coiled coil</keyword>
<evidence type="ECO:0000313" key="10">
    <source>
        <dbReference type="Proteomes" id="UP000694523"/>
    </source>
</evidence>
<keyword evidence="3" id="KW-0812">Transmembrane</keyword>
<dbReference type="AlphaFoldDB" id="A0A8C6WHD7"/>
<evidence type="ECO:0000256" key="6">
    <source>
        <dbReference type="ARBA" id="ARBA00023136"/>
    </source>
</evidence>
<dbReference type="PANTHER" id="PTHR16208:SF1">
    <property type="entry name" value="SYNTAPHILIN"/>
    <property type="match status" value="1"/>
</dbReference>
<evidence type="ECO:0000313" key="9">
    <source>
        <dbReference type="Ensembl" id="ENSNMLP00000007060.1"/>
    </source>
</evidence>
<organism evidence="9 10">
    <name type="scientific">Neogobius melanostomus</name>
    <name type="common">round goby</name>
    <dbReference type="NCBI Taxonomy" id="47308"/>
    <lineage>
        <taxon>Eukaryota</taxon>
        <taxon>Metazoa</taxon>
        <taxon>Chordata</taxon>
        <taxon>Craniata</taxon>
        <taxon>Vertebrata</taxon>
        <taxon>Euteleostomi</taxon>
        <taxon>Actinopterygii</taxon>
        <taxon>Neopterygii</taxon>
        <taxon>Teleostei</taxon>
        <taxon>Neoteleostei</taxon>
        <taxon>Acanthomorphata</taxon>
        <taxon>Gobiaria</taxon>
        <taxon>Gobiiformes</taxon>
        <taxon>Gobioidei</taxon>
        <taxon>Gobiidae</taxon>
        <taxon>Benthophilinae</taxon>
        <taxon>Neogobiini</taxon>
        <taxon>Neogobius</taxon>
    </lineage>
</organism>
<reference evidence="9" key="2">
    <citation type="submission" date="2025-09" db="UniProtKB">
        <authorList>
            <consortium name="Ensembl"/>
        </authorList>
    </citation>
    <scope>IDENTIFICATION</scope>
</reference>
<feature type="compositionally biased region" description="Low complexity" evidence="8">
    <location>
        <begin position="349"/>
        <end position="361"/>
    </location>
</feature>
<proteinExistence type="predicted"/>
<keyword evidence="6" id="KW-0472">Membrane</keyword>
<evidence type="ECO:0000256" key="5">
    <source>
        <dbReference type="ARBA" id="ARBA00023054"/>
    </source>
</evidence>
<sequence>EILEFDLEVLNLIPAASHSAANRPSFHPSCCRRQKLKSCTENHGIRPPPPEQYLTPLQQKEVCIRHLKSKLRETIDTLQNRDVEVDELRERLFRMQEDWVEEECHRVEAQLALKEARTEIQALKAAVEGVRARLGDTGDFQSKNRQNSFDVNFQNHRLEALLLNMEAAQGSVKEAEERAEFRTPVPRVVPSACAGSCSSSPARSIGRSSTYTKLTEADRGGHEFGSMSADGTRDSGFVCGGESGVPSRADLLLEAAYLSEETASLLSAYTQTFAALPTSELSVACRGGGASDLDTIAERTFRSQACSPTSTWASDEGEELDSTSLTTATVMSAATEPAPSLTRPEHQAVEGAQGGSAASEGGAEGRAVGGAEDPAPVQKSYWSRHFLVDLLAVAIPVVPTVAWLCRGPTRNAQPMYHFGSLLRGCCTVALTSLRRSGGLRHYPAGGGAHI</sequence>
<dbReference type="InterPro" id="IPR028197">
    <property type="entry name" value="Syntaphilin/Syntabulin"/>
</dbReference>
<accession>A0A8C6WHD7</accession>
<dbReference type="Ensembl" id="ENSNMLT00000008048.1">
    <property type="protein sequence ID" value="ENSNMLP00000007060.1"/>
    <property type="gene ID" value="ENSNMLG00000005098.1"/>
</dbReference>
<name>A0A8C6WHD7_9GOBI</name>
<dbReference type="PANTHER" id="PTHR16208">
    <property type="entry name" value="MICROTUBULE-ASSOCIATED PROTEIN/SYNTAPHILIN"/>
    <property type="match status" value="1"/>
</dbReference>
<protein>
    <submittedName>
        <fullName evidence="9">Syntaphilin b</fullName>
    </submittedName>
</protein>
<evidence type="ECO:0000256" key="8">
    <source>
        <dbReference type="SAM" id="MobiDB-lite"/>
    </source>
</evidence>
<dbReference type="Pfam" id="PF15290">
    <property type="entry name" value="Syntaphilin"/>
    <property type="match status" value="1"/>
</dbReference>
<dbReference type="GO" id="GO:0030182">
    <property type="term" value="P:neuron differentiation"/>
    <property type="evidence" value="ECO:0007669"/>
    <property type="project" value="TreeGrafter"/>
</dbReference>
<reference evidence="9" key="1">
    <citation type="submission" date="2025-08" db="UniProtKB">
        <authorList>
            <consortium name="Ensembl"/>
        </authorList>
    </citation>
    <scope>IDENTIFICATION</scope>
</reference>
<keyword evidence="4" id="KW-1133">Transmembrane helix</keyword>
<evidence type="ECO:0000256" key="4">
    <source>
        <dbReference type="ARBA" id="ARBA00022989"/>
    </source>
</evidence>